<dbReference type="NCBIfam" id="TIGR00131">
    <property type="entry name" value="gal_kin"/>
    <property type="match status" value="1"/>
</dbReference>
<name>A0A3A4JZB9_9NOCA</name>
<comment type="caution">
    <text evidence="16">The sequence shown here is derived from an EMBL/GenBank/DDBJ whole genome shotgun (WGS) entry which is preliminary data.</text>
</comment>
<dbReference type="OrthoDB" id="250531at2"/>
<dbReference type="SUPFAM" id="SSF55060">
    <property type="entry name" value="GHMP Kinase, C-terminal domain"/>
    <property type="match status" value="1"/>
</dbReference>
<evidence type="ECO:0000259" key="15">
    <source>
        <dbReference type="Pfam" id="PF10509"/>
    </source>
</evidence>
<evidence type="ECO:0000256" key="1">
    <source>
        <dbReference type="ARBA" id="ARBA00006566"/>
    </source>
</evidence>
<dbReference type="Pfam" id="PF10509">
    <property type="entry name" value="GalKase_gal_bdg"/>
    <property type="match status" value="1"/>
</dbReference>
<dbReference type="GO" id="GO:0006012">
    <property type="term" value="P:galactose metabolic process"/>
    <property type="evidence" value="ECO:0007669"/>
    <property type="project" value="UniProtKB-UniRule"/>
</dbReference>
<dbReference type="InterPro" id="IPR000705">
    <property type="entry name" value="Galactokinase"/>
</dbReference>
<dbReference type="InterPro" id="IPR013750">
    <property type="entry name" value="GHMP_kinase_C_dom"/>
</dbReference>
<dbReference type="InterPro" id="IPR006204">
    <property type="entry name" value="GHMP_kinase_N_dom"/>
</dbReference>
<accession>A0A3A4JZB9</accession>
<protein>
    <recommendedName>
        <fullName evidence="11">Galactokinase</fullName>
        <ecNumber evidence="11">2.7.1.6</ecNumber>
    </recommendedName>
</protein>
<evidence type="ECO:0000256" key="10">
    <source>
        <dbReference type="ARBA" id="ARBA00023277"/>
    </source>
</evidence>
<dbReference type="Proteomes" id="UP000266677">
    <property type="component" value="Unassembled WGS sequence"/>
</dbReference>
<evidence type="ECO:0000259" key="14">
    <source>
        <dbReference type="Pfam" id="PF08544"/>
    </source>
</evidence>
<dbReference type="Pfam" id="PF00288">
    <property type="entry name" value="GHMP_kinases_N"/>
    <property type="match status" value="1"/>
</dbReference>
<evidence type="ECO:0000256" key="5">
    <source>
        <dbReference type="ARBA" id="ARBA00022741"/>
    </source>
</evidence>
<dbReference type="GO" id="GO:0005524">
    <property type="term" value="F:ATP binding"/>
    <property type="evidence" value="ECO:0007669"/>
    <property type="project" value="UniProtKB-UniRule"/>
</dbReference>
<proteinExistence type="inferred from homology"/>
<dbReference type="InterPro" id="IPR036554">
    <property type="entry name" value="GHMP_kinase_C_sf"/>
</dbReference>
<keyword evidence="10" id="KW-0119">Carbohydrate metabolism</keyword>
<dbReference type="GO" id="GO:0005829">
    <property type="term" value="C:cytosol"/>
    <property type="evidence" value="ECO:0007669"/>
    <property type="project" value="TreeGrafter"/>
</dbReference>
<dbReference type="PROSITE" id="PS00106">
    <property type="entry name" value="GALACTOKINASE"/>
    <property type="match status" value="1"/>
</dbReference>
<dbReference type="GO" id="GO:0004335">
    <property type="term" value="F:galactokinase activity"/>
    <property type="evidence" value="ECO:0007669"/>
    <property type="project" value="UniProtKB-UniRule"/>
</dbReference>
<evidence type="ECO:0000256" key="6">
    <source>
        <dbReference type="ARBA" id="ARBA00022777"/>
    </source>
</evidence>
<feature type="domain" description="GHMP kinase C-terminal" evidence="14">
    <location>
        <begin position="280"/>
        <end position="350"/>
    </location>
</feature>
<dbReference type="InterPro" id="IPR014721">
    <property type="entry name" value="Ribsml_uS5_D2-typ_fold_subgr"/>
</dbReference>
<evidence type="ECO:0000256" key="7">
    <source>
        <dbReference type="ARBA" id="ARBA00022840"/>
    </source>
</evidence>
<keyword evidence="7" id="KW-0067">ATP-binding</keyword>
<dbReference type="Gene3D" id="3.30.230.10">
    <property type="match status" value="1"/>
</dbReference>
<dbReference type="Gene3D" id="3.30.70.890">
    <property type="entry name" value="GHMP kinase, C-terminal domain"/>
    <property type="match status" value="1"/>
</dbReference>
<gene>
    <name evidence="16" type="primary">galK</name>
    <name evidence="16" type="ORF">D5S18_22530</name>
</gene>
<evidence type="ECO:0000256" key="11">
    <source>
        <dbReference type="NCBIfam" id="TIGR00131"/>
    </source>
</evidence>
<dbReference type="InterPro" id="IPR006203">
    <property type="entry name" value="GHMP_knse_ATP-bd_CS"/>
</dbReference>
<keyword evidence="3 16" id="KW-0808">Transferase</keyword>
<dbReference type="InterPro" id="IPR019539">
    <property type="entry name" value="GalKase_N"/>
</dbReference>
<keyword evidence="2" id="KW-0963">Cytoplasm</keyword>
<keyword evidence="8" id="KW-0460">Magnesium</keyword>
<dbReference type="EMBL" id="QZFU01000028">
    <property type="protein sequence ID" value="RJO72548.1"/>
    <property type="molecule type" value="Genomic_DNA"/>
</dbReference>
<evidence type="ECO:0000256" key="4">
    <source>
        <dbReference type="ARBA" id="ARBA00022723"/>
    </source>
</evidence>
<dbReference type="PRINTS" id="PR00959">
    <property type="entry name" value="MEVGALKINASE"/>
</dbReference>
<dbReference type="FunFam" id="3.30.230.10:FF:000017">
    <property type="entry name" value="Galactokinase"/>
    <property type="match status" value="1"/>
</dbReference>
<sequence>MSGIESDTARGQQRGPEPAAGVWAAPGRVNIIGEHTDYNGGYMLPIALPHTVSCVATKRSDAIVRVRSRQQEQGWIAAPLMDLADAEITGWARYPLGVVHEFQRRGHRVGGLDLALDGTVPAGAGLSSSAAVECCVAVALRDMFAPWIGDAELVDIAHTAENEYVGVPSGILDQSASLRCTAGHALFLDAATGDSAQVPFDLASTGLALLVIDTNAPHQLVGGEYAQRRAQCERAAAELGVPLLRDITDVADLDRLTDPLLHRRARHIVTENARVLEVVAALCAGRDPRTIGPTLSSAHASLRDDFEVSTAELDTAVEIACAAGAYGARMVGGGFGGSIIALVEATSTDHIAATVADGFQRRGYAPPRSFVATAAAGARRIG</sequence>
<dbReference type="EC" id="2.7.1.6" evidence="11"/>
<dbReference type="GO" id="GO:0046872">
    <property type="term" value="F:metal ion binding"/>
    <property type="evidence" value="ECO:0007669"/>
    <property type="project" value="UniProtKB-KW"/>
</dbReference>
<keyword evidence="5" id="KW-0547">Nucleotide-binding</keyword>
<dbReference type="InterPro" id="IPR019741">
    <property type="entry name" value="Galactokinase_CS"/>
</dbReference>
<dbReference type="PIRSF" id="PIRSF000530">
    <property type="entry name" value="Galactokinase"/>
    <property type="match status" value="1"/>
</dbReference>
<evidence type="ECO:0000256" key="3">
    <source>
        <dbReference type="ARBA" id="ARBA00022679"/>
    </source>
</evidence>
<feature type="domain" description="GHMP kinase N-terminal" evidence="13">
    <location>
        <begin position="94"/>
        <end position="178"/>
    </location>
</feature>
<dbReference type="RefSeq" id="WP_120043074.1">
    <property type="nucleotide sequence ID" value="NZ_QZFU01000028.1"/>
</dbReference>
<dbReference type="InterPro" id="IPR020568">
    <property type="entry name" value="Ribosomal_Su5_D2-typ_SF"/>
</dbReference>
<evidence type="ECO:0000259" key="13">
    <source>
        <dbReference type="Pfam" id="PF00288"/>
    </source>
</evidence>
<dbReference type="PRINTS" id="PR00473">
    <property type="entry name" value="GALCTOKINASE"/>
</dbReference>
<feature type="region of interest" description="Disordered" evidence="12">
    <location>
        <begin position="1"/>
        <end position="21"/>
    </location>
</feature>
<comment type="similarity">
    <text evidence="1">Belongs to the GHMP kinase family. GalK subfamily.</text>
</comment>
<evidence type="ECO:0000256" key="2">
    <source>
        <dbReference type="ARBA" id="ARBA00022490"/>
    </source>
</evidence>
<dbReference type="PANTHER" id="PTHR10457:SF7">
    <property type="entry name" value="GALACTOKINASE-RELATED"/>
    <property type="match status" value="1"/>
</dbReference>
<dbReference type="PROSITE" id="PS00627">
    <property type="entry name" value="GHMP_KINASES_ATP"/>
    <property type="match status" value="1"/>
</dbReference>
<evidence type="ECO:0000313" key="16">
    <source>
        <dbReference type="EMBL" id="RJO72548.1"/>
    </source>
</evidence>
<dbReference type="Pfam" id="PF08544">
    <property type="entry name" value="GHMP_kinases_C"/>
    <property type="match status" value="1"/>
</dbReference>
<keyword evidence="9" id="KW-0299">Galactose metabolism</keyword>
<evidence type="ECO:0000256" key="9">
    <source>
        <dbReference type="ARBA" id="ARBA00023144"/>
    </source>
</evidence>
<keyword evidence="6 16" id="KW-0418">Kinase</keyword>
<dbReference type="AlphaFoldDB" id="A0A3A4JZB9"/>
<dbReference type="PANTHER" id="PTHR10457">
    <property type="entry name" value="MEVALONATE KINASE/GALACTOKINASE"/>
    <property type="match status" value="1"/>
</dbReference>
<dbReference type="InterPro" id="IPR006206">
    <property type="entry name" value="Mevalonate/galactokinase"/>
</dbReference>
<keyword evidence="17" id="KW-1185">Reference proteome</keyword>
<evidence type="ECO:0000256" key="12">
    <source>
        <dbReference type="SAM" id="MobiDB-lite"/>
    </source>
</evidence>
<evidence type="ECO:0000256" key="8">
    <source>
        <dbReference type="ARBA" id="ARBA00022842"/>
    </source>
</evidence>
<keyword evidence="4" id="KW-0479">Metal-binding</keyword>
<dbReference type="FunFam" id="3.30.70.890:FF:000001">
    <property type="entry name" value="Galactokinase"/>
    <property type="match status" value="1"/>
</dbReference>
<dbReference type="SUPFAM" id="SSF54211">
    <property type="entry name" value="Ribosomal protein S5 domain 2-like"/>
    <property type="match status" value="1"/>
</dbReference>
<reference evidence="16 17" key="1">
    <citation type="submission" date="2018-09" db="EMBL/GenBank/DDBJ databases">
        <title>YIM PH21274 draft genome.</title>
        <authorList>
            <person name="Miao C."/>
        </authorList>
    </citation>
    <scope>NUCLEOTIDE SEQUENCE [LARGE SCALE GENOMIC DNA]</scope>
    <source>
        <strain evidence="16 17">YIM PH 21724</strain>
    </source>
</reference>
<feature type="domain" description="Galactokinase N-terminal" evidence="15">
    <location>
        <begin position="17"/>
        <end position="57"/>
    </location>
</feature>
<evidence type="ECO:0000313" key="17">
    <source>
        <dbReference type="Proteomes" id="UP000266677"/>
    </source>
</evidence>
<organism evidence="16 17">
    <name type="scientific">Nocardia panacis</name>
    <dbReference type="NCBI Taxonomy" id="2340916"/>
    <lineage>
        <taxon>Bacteria</taxon>
        <taxon>Bacillati</taxon>
        <taxon>Actinomycetota</taxon>
        <taxon>Actinomycetes</taxon>
        <taxon>Mycobacteriales</taxon>
        <taxon>Nocardiaceae</taxon>
        <taxon>Nocardia</taxon>
    </lineage>
</organism>